<name>A0A291Q3P7_9ACTN</name>
<proteinExistence type="predicted"/>
<evidence type="ECO:0000313" key="4">
    <source>
        <dbReference type="Proteomes" id="UP000221011"/>
    </source>
</evidence>
<dbReference type="SUPFAM" id="SSF51679">
    <property type="entry name" value="Bacterial luciferase-like"/>
    <property type="match status" value="1"/>
</dbReference>
<dbReference type="GO" id="GO:0004497">
    <property type="term" value="F:monooxygenase activity"/>
    <property type="evidence" value="ECO:0007669"/>
    <property type="project" value="UniProtKB-KW"/>
</dbReference>
<evidence type="ECO:0000259" key="2">
    <source>
        <dbReference type="Pfam" id="PF00296"/>
    </source>
</evidence>
<dbReference type="PANTHER" id="PTHR30137:SF6">
    <property type="entry name" value="LUCIFERASE-LIKE MONOOXYGENASE"/>
    <property type="match status" value="1"/>
</dbReference>
<gene>
    <name evidence="3" type="ORF">KY5_1214</name>
</gene>
<evidence type="ECO:0000256" key="1">
    <source>
        <dbReference type="ARBA" id="ARBA00007789"/>
    </source>
</evidence>
<keyword evidence="4" id="KW-1185">Reference proteome</keyword>
<dbReference type="EMBL" id="CP022685">
    <property type="protein sequence ID" value="ATL26232.1"/>
    <property type="molecule type" value="Genomic_DNA"/>
</dbReference>
<dbReference type="PANTHER" id="PTHR30137">
    <property type="entry name" value="LUCIFERASE-LIKE MONOOXYGENASE"/>
    <property type="match status" value="1"/>
</dbReference>
<reference evidence="3 4" key="1">
    <citation type="submission" date="2017-08" db="EMBL/GenBank/DDBJ databases">
        <title>Complete Genome Sequence of Streptomyces formicae KY5, the formicamycin producer.</title>
        <authorList>
            <person name="Holmes N.A."/>
            <person name="Devine R."/>
            <person name="Qin Z."/>
            <person name="Seipke R.F."/>
            <person name="Wilkinson B."/>
            <person name="Hutchings M.I."/>
        </authorList>
    </citation>
    <scope>NUCLEOTIDE SEQUENCE [LARGE SCALE GENOMIC DNA]</scope>
    <source>
        <strain evidence="3 4">KY5</strain>
    </source>
</reference>
<dbReference type="InterPro" id="IPR036661">
    <property type="entry name" value="Luciferase-like_sf"/>
</dbReference>
<feature type="domain" description="Luciferase-like" evidence="2">
    <location>
        <begin position="21"/>
        <end position="310"/>
    </location>
</feature>
<sequence length="349" mass="37253">MTTTQPDAIPLSVLDFSPVVSGSDPGQALRDTITIAQHVDQLGYRRYWMAEHHNAPNIASCSPPILMDRIASATTRLRVGSGGVMLPNHSPLVVAEQFGTLEALHPGRIDMGIGRAAGTDPVTARALRRDTSNDDFGERLAELIGYFEGSEPGGPALPVSATPAEGNRPPLWLLGSSGNSARTAAMLGLPFAFAHHFSAENTIPALKLYRENFRPSAQLDRPYAIVAAIVIAAETDERAEYLAGPMALSSLLQRTTGITGPYPSPEEAAAHPYGPQELQYVRERVAAHLVGGPETLEKKVAAFLERTGADELMSLTLVHGVEDRIRSFEILAETGARLAPRAAAQRAAG</sequence>
<dbReference type="CDD" id="cd00347">
    <property type="entry name" value="Flavin_utilizing_monoxygenases"/>
    <property type="match status" value="1"/>
</dbReference>
<keyword evidence="3" id="KW-0560">Oxidoreductase</keyword>
<dbReference type="FunFam" id="3.20.20.30:FF:000002">
    <property type="entry name" value="LLM class flavin-dependent oxidoreductase"/>
    <property type="match status" value="1"/>
</dbReference>
<dbReference type="Proteomes" id="UP000221011">
    <property type="component" value="Chromosome"/>
</dbReference>
<dbReference type="GO" id="GO:0005829">
    <property type="term" value="C:cytosol"/>
    <property type="evidence" value="ECO:0007669"/>
    <property type="project" value="TreeGrafter"/>
</dbReference>
<comment type="similarity">
    <text evidence="1">To bacterial alkanal monooxygenase alpha and beta chains.</text>
</comment>
<dbReference type="InterPro" id="IPR019949">
    <property type="entry name" value="CmoO-like"/>
</dbReference>
<dbReference type="NCBIfam" id="TIGR03558">
    <property type="entry name" value="oxido_grp_1"/>
    <property type="match status" value="1"/>
</dbReference>
<protein>
    <submittedName>
        <fullName evidence="3">Luciferase-like monooxygenase</fullName>
    </submittedName>
</protein>
<dbReference type="AlphaFoldDB" id="A0A291Q3P7"/>
<dbReference type="Gene3D" id="3.20.20.30">
    <property type="entry name" value="Luciferase-like domain"/>
    <property type="match status" value="1"/>
</dbReference>
<dbReference type="RefSeq" id="WP_098241239.1">
    <property type="nucleotide sequence ID" value="NZ_CP022685.1"/>
</dbReference>
<dbReference type="InterPro" id="IPR050766">
    <property type="entry name" value="Bact_Lucif_Oxidored"/>
</dbReference>
<accession>A0A291Q3P7</accession>
<keyword evidence="3" id="KW-0503">Monooxygenase</keyword>
<dbReference type="Pfam" id="PF00296">
    <property type="entry name" value="Bac_luciferase"/>
    <property type="match status" value="1"/>
</dbReference>
<dbReference type="GO" id="GO:0016705">
    <property type="term" value="F:oxidoreductase activity, acting on paired donors, with incorporation or reduction of molecular oxygen"/>
    <property type="evidence" value="ECO:0007669"/>
    <property type="project" value="InterPro"/>
</dbReference>
<dbReference type="KEGG" id="sfk:KY5_1214"/>
<dbReference type="InterPro" id="IPR011251">
    <property type="entry name" value="Luciferase-like_dom"/>
</dbReference>
<evidence type="ECO:0000313" key="3">
    <source>
        <dbReference type="EMBL" id="ATL26232.1"/>
    </source>
</evidence>
<organism evidence="3 4">
    <name type="scientific">Streptomyces formicae</name>
    <dbReference type="NCBI Taxonomy" id="1616117"/>
    <lineage>
        <taxon>Bacteria</taxon>
        <taxon>Bacillati</taxon>
        <taxon>Actinomycetota</taxon>
        <taxon>Actinomycetes</taxon>
        <taxon>Kitasatosporales</taxon>
        <taxon>Streptomycetaceae</taxon>
        <taxon>Streptomyces</taxon>
    </lineage>
</organism>